<dbReference type="GO" id="GO:0016757">
    <property type="term" value="F:glycosyltransferase activity"/>
    <property type="evidence" value="ECO:0007669"/>
    <property type="project" value="UniProtKB-KW"/>
</dbReference>
<dbReference type="Pfam" id="PF00535">
    <property type="entry name" value="Glycos_transf_2"/>
    <property type="match status" value="1"/>
</dbReference>
<evidence type="ECO:0000313" key="3">
    <source>
        <dbReference type="Proteomes" id="UP001595935"/>
    </source>
</evidence>
<protein>
    <submittedName>
        <fullName evidence="2">Glycosyltransferase family 2 protein</fullName>
        <ecNumber evidence="2">2.4.-.-</ecNumber>
    </submittedName>
</protein>
<dbReference type="RefSeq" id="WP_213257883.1">
    <property type="nucleotide sequence ID" value="NZ_JAGYWA010000004.1"/>
</dbReference>
<evidence type="ECO:0000313" key="2">
    <source>
        <dbReference type="EMBL" id="MFC4747876.1"/>
    </source>
</evidence>
<dbReference type="EC" id="2.4.-.-" evidence="2"/>
<keyword evidence="2" id="KW-0328">Glycosyltransferase</keyword>
<accession>A0ABV9PF30</accession>
<sequence>MIKYSIIVCSYNRFNFLSETISSILDVLKERSDFELLIIDNNSSDETPSLKEKYSKNSNVKYFFETQQGLSYSRNRGMTESSGNILVYLDDDIEIVDDYFTFCDEIFLNDHISISGGKVIPYKVNVPIWLPQKYYFLVSVYDLGNDPKEVKYLMGGNFAIRRNAALKIGFYDTALGRNGKKLAGGEEIDYQNRAVKLGYKMYYSPKQNILHKINEKLNMVYVLSYARELGISERIIDQSTSITKVSKKIFKSYLAILGSNLFKHFLRDEKRITYLRIINEYGKGYLRKKENVNRN</sequence>
<evidence type="ECO:0000259" key="1">
    <source>
        <dbReference type="Pfam" id="PF00535"/>
    </source>
</evidence>
<proteinExistence type="predicted"/>
<dbReference type="PANTHER" id="PTHR22916:SF3">
    <property type="entry name" value="UDP-GLCNAC:BETAGAL BETA-1,3-N-ACETYLGLUCOSAMINYLTRANSFERASE-LIKE PROTEIN 1"/>
    <property type="match status" value="1"/>
</dbReference>
<dbReference type="InterPro" id="IPR001173">
    <property type="entry name" value="Glyco_trans_2-like"/>
</dbReference>
<dbReference type="CDD" id="cd00761">
    <property type="entry name" value="Glyco_tranf_GTA_type"/>
    <property type="match status" value="1"/>
</dbReference>
<dbReference type="PANTHER" id="PTHR22916">
    <property type="entry name" value="GLYCOSYLTRANSFERASE"/>
    <property type="match status" value="1"/>
</dbReference>
<organism evidence="2 3">
    <name type="scientific">Flavobacterium branchiicola</name>
    <dbReference type="NCBI Taxonomy" id="1114875"/>
    <lineage>
        <taxon>Bacteria</taxon>
        <taxon>Pseudomonadati</taxon>
        <taxon>Bacteroidota</taxon>
        <taxon>Flavobacteriia</taxon>
        <taxon>Flavobacteriales</taxon>
        <taxon>Flavobacteriaceae</taxon>
        <taxon>Flavobacterium</taxon>
    </lineage>
</organism>
<reference evidence="3" key="1">
    <citation type="journal article" date="2019" name="Int. J. Syst. Evol. Microbiol.">
        <title>The Global Catalogue of Microorganisms (GCM) 10K type strain sequencing project: providing services to taxonomists for standard genome sequencing and annotation.</title>
        <authorList>
            <consortium name="The Broad Institute Genomics Platform"/>
            <consortium name="The Broad Institute Genome Sequencing Center for Infectious Disease"/>
            <person name="Wu L."/>
            <person name="Ma J."/>
        </authorList>
    </citation>
    <scope>NUCLEOTIDE SEQUENCE [LARGE SCALE GENOMIC DNA]</scope>
    <source>
        <strain evidence="3">WYCCWR 13023</strain>
    </source>
</reference>
<gene>
    <name evidence="2" type="ORF">ACFO5S_10480</name>
</gene>
<dbReference type="SUPFAM" id="SSF53448">
    <property type="entry name" value="Nucleotide-diphospho-sugar transferases"/>
    <property type="match status" value="1"/>
</dbReference>
<keyword evidence="3" id="KW-1185">Reference proteome</keyword>
<dbReference type="Gene3D" id="3.90.550.10">
    <property type="entry name" value="Spore Coat Polysaccharide Biosynthesis Protein SpsA, Chain A"/>
    <property type="match status" value="1"/>
</dbReference>
<dbReference type="EMBL" id="JBHSGV010000004">
    <property type="protein sequence ID" value="MFC4747876.1"/>
    <property type="molecule type" value="Genomic_DNA"/>
</dbReference>
<comment type="caution">
    <text evidence="2">The sequence shown here is derived from an EMBL/GenBank/DDBJ whole genome shotgun (WGS) entry which is preliminary data.</text>
</comment>
<dbReference type="InterPro" id="IPR029044">
    <property type="entry name" value="Nucleotide-diphossugar_trans"/>
</dbReference>
<name>A0ABV9PF30_9FLAO</name>
<feature type="domain" description="Glycosyltransferase 2-like" evidence="1">
    <location>
        <begin position="5"/>
        <end position="167"/>
    </location>
</feature>
<keyword evidence="2" id="KW-0808">Transferase</keyword>
<dbReference type="Proteomes" id="UP001595935">
    <property type="component" value="Unassembled WGS sequence"/>
</dbReference>